<dbReference type="InterPro" id="IPR001810">
    <property type="entry name" value="F-box_dom"/>
</dbReference>
<reference evidence="2" key="1">
    <citation type="journal article" date="2025" name="Foods">
        <title>Unveiling the Microbial Signatures of Arabica Coffee Cherries: Insights into Ripeness Specific Diversity, Functional Traits, and Implications for Quality and Safety.</title>
        <authorList>
            <consortium name="RefSeq"/>
            <person name="Tenea G.N."/>
            <person name="Cifuentes V."/>
            <person name="Reyes P."/>
            <person name="Cevallos-Vallejos M."/>
        </authorList>
    </citation>
    <scope>NUCLEOTIDE SEQUENCE [LARGE SCALE GENOMIC DNA]</scope>
</reference>
<dbReference type="InterPro" id="IPR055294">
    <property type="entry name" value="FBL60-like"/>
</dbReference>
<evidence type="ECO:0000259" key="1">
    <source>
        <dbReference type="Pfam" id="PF00646"/>
    </source>
</evidence>
<keyword evidence="2" id="KW-1185">Reference proteome</keyword>
<dbReference type="InterPro" id="IPR053781">
    <property type="entry name" value="F-box_AtFBL13-like"/>
</dbReference>
<dbReference type="Proteomes" id="UP001652660">
    <property type="component" value="Chromosome 5e"/>
</dbReference>
<evidence type="ECO:0000313" key="3">
    <source>
        <dbReference type="RefSeq" id="XP_027060795.1"/>
    </source>
</evidence>
<sequence>MDRSSGLSKKCCYRATSDEDKADRISNPPENILSHILSLLPTKDAVRTSVLSTEWVYRWTSIYNISFDDNLCNFEACNNKAKRGRFMSFVERVLLLCRNTVFEELQLFCRWNYDHSRVKTSMSAMLRCTVKKVDIRYDGPLNFPKIFFSCDSVIELKLRVRDVRLPDDSLHSNLKILAPSSVCIQSLGLQSTRNLFTFPVLEKLHFQKCQ</sequence>
<name>A0A6P6S3Q6_COFAR</name>
<proteinExistence type="predicted"/>
<dbReference type="OrthoDB" id="612216at2759"/>
<dbReference type="PANTHER" id="PTHR31293:SF12">
    <property type="entry name" value="RNI-LIKE SUPERFAMILY PROTEIN"/>
    <property type="match status" value="1"/>
</dbReference>
<protein>
    <submittedName>
        <fullName evidence="3">F-box/LRR-repeat protein At4g14103-like</fullName>
    </submittedName>
</protein>
<dbReference type="AlphaFoldDB" id="A0A6P6S3Q6"/>
<dbReference type="GeneID" id="113687373"/>
<evidence type="ECO:0000313" key="2">
    <source>
        <dbReference type="Proteomes" id="UP001652660"/>
    </source>
</evidence>
<reference evidence="3" key="2">
    <citation type="submission" date="2025-08" db="UniProtKB">
        <authorList>
            <consortium name="RefSeq"/>
        </authorList>
    </citation>
    <scope>IDENTIFICATION</scope>
    <source>
        <tissue evidence="3">Leaves</tissue>
    </source>
</reference>
<dbReference type="InterPro" id="IPR036047">
    <property type="entry name" value="F-box-like_dom_sf"/>
</dbReference>
<dbReference type="CDD" id="cd22160">
    <property type="entry name" value="F-box_AtFBL13-like"/>
    <property type="match status" value="1"/>
</dbReference>
<dbReference type="PANTHER" id="PTHR31293">
    <property type="entry name" value="RNI-LIKE SUPERFAMILY PROTEIN"/>
    <property type="match status" value="1"/>
</dbReference>
<accession>A0A6P6S3Q6</accession>
<gene>
    <name evidence="3" type="primary">LOC113687373</name>
</gene>
<feature type="domain" description="F-box" evidence="1">
    <location>
        <begin position="29"/>
        <end position="56"/>
    </location>
</feature>
<dbReference type="RefSeq" id="XP_027060795.1">
    <property type="nucleotide sequence ID" value="XM_027204994.1"/>
</dbReference>
<organism evidence="2 3">
    <name type="scientific">Coffea arabica</name>
    <name type="common">Arabian coffee</name>
    <dbReference type="NCBI Taxonomy" id="13443"/>
    <lineage>
        <taxon>Eukaryota</taxon>
        <taxon>Viridiplantae</taxon>
        <taxon>Streptophyta</taxon>
        <taxon>Embryophyta</taxon>
        <taxon>Tracheophyta</taxon>
        <taxon>Spermatophyta</taxon>
        <taxon>Magnoliopsida</taxon>
        <taxon>eudicotyledons</taxon>
        <taxon>Gunneridae</taxon>
        <taxon>Pentapetalae</taxon>
        <taxon>asterids</taxon>
        <taxon>lamiids</taxon>
        <taxon>Gentianales</taxon>
        <taxon>Rubiaceae</taxon>
        <taxon>Ixoroideae</taxon>
        <taxon>Gardenieae complex</taxon>
        <taxon>Bertiereae - Coffeeae clade</taxon>
        <taxon>Coffeeae</taxon>
        <taxon>Coffea</taxon>
    </lineage>
</organism>
<dbReference type="SUPFAM" id="SSF81383">
    <property type="entry name" value="F-box domain"/>
    <property type="match status" value="1"/>
</dbReference>
<dbReference type="Pfam" id="PF00646">
    <property type="entry name" value="F-box"/>
    <property type="match status" value="1"/>
</dbReference>